<evidence type="ECO:0000256" key="1">
    <source>
        <dbReference type="ARBA" id="ARBA00004651"/>
    </source>
</evidence>
<evidence type="ECO:0000256" key="2">
    <source>
        <dbReference type="ARBA" id="ARBA00022475"/>
    </source>
</evidence>
<dbReference type="InterPro" id="IPR051679">
    <property type="entry name" value="DASS-Related_Transporters"/>
</dbReference>
<keyword evidence="8" id="KW-1185">Reference proteome</keyword>
<dbReference type="Proteomes" id="UP000193804">
    <property type="component" value="Unassembled WGS sequence"/>
</dbReference>
<organism evidence="7 8">
    <name type="scientific">Marivirga sericea</name>
    <dbReference type="NCBI Taxonomy" id="1028"/>
    <lineage>
        <taxon>Bacteria</taxon>
        <taxon>Pseudomonadati</taxon>
        <taxon>Bacteroidota</taxon>
        <taxon>Cytophagia</taxon>
        <taxon>Cytophagales</taxon>
        <taxon>Marivirgaceae</taxon>
        <taxon>Marivirga</taxon>
    </lineage>
</organism>
<dbReference type="PANTHER" id="PTHR43652:SF6">
    <property type="entry name" value="ARGININE REPRESSOR"/>
    <property type="match status" value="1"/>
</dbReference>
<feature type="transmembrane region" description="Helical" evidence="6">
    <location>
        <begin position="270"/>
        <end position="288"/>
    </location>
</feature>
<evidence type="ECO:0000313" key="8">
    <source>
        <dbReference type="Proteomes" id="UP000193804"/>
    </source>
</evidence>
<feature type="transmembrane region" description="Helical" evidence="6">
    <location>
        <begin position="7"/>
        <end position="26"/>
    </location>
</feature>
<accession>A0A1X7JQ12</accession>
<keyword evidence="3 6" id="KW-0812">Transmembrane</keyword>
<dbReference type="EMBL" id="FXAW01000003">
    <property type="protein sequence ID" value="SMG30215.1"/>
    <property type="molecule type" value="Genomic_DNA"/>
</dbReference>
<reference evidence="8" key="1">
    <citation type="submission" date="2017-04" db="EMBL/GenBank/DDBJ databases">
        <authorList>
            <person name="Varghese N."/>
            <person name="Submissions S."/>
        </authorList>
    </citation>
    <scope>NUCLEOTIDE SEQUENCE [LARGE SCALE GENOMIC DNA]</scope>
    <source>
        <strain evidence="8">DSM 4125</strain>
    </source>
</reference>
<dbReference type="RefSeq" id="WP_085516862.1">
    <property type="nucleotide sequence ID" value="NZ_FXAW01000003.1"/>
</dbReference>
<dbReference type="Pfam" id="PF03606">
    <property type="entry name" value="DcuC"/>
    <property type="match status" value="1"/>
</dbReference>
<gene>
    <name evidence="7" type="ORF">SAMN05661096_01954</name>
</gene>
<sequence length="456" mass="49590">MIKRLPDTLVIIFFILIVFTLLTWIIPAGNYDRVLVNGREVIDPDTFSYSEQNPQGLFDLLKAPIEGFQSAAQIIAFILLVGGAFAIINKTGAIDAALQYVVQYSLKYPQSKKWILPIIISLFSLSGATFGMSEEVLVFVLITIPLARALNYDVLVGVAIPFLGAGAGFAGAFANPFTIGVAQGIAELAPFSGMEYRLLVWLIFTLAVNIFIIRYCNLLDKGKRKHYLTDIKLTESAENTDFTRRQKLILTSFGLGLVLLIYGVNSWDWYISEIAALFVGLGIISGIIGKLGMQKTIDAIVEGAKDLMPAALVVALSKGILILATDGNIIDTILHSLASLSEGIPDYASIQVMFFVQSALNFFLPSGSGQAALTMPIMAPLSDILGIGRQTAVLAFQFGDGISNLIIPTSGVTMGVLSIAKIPYEKWLKWALPIIVIFTILAMILLLPPVLFFNWV</sequence>
<dbReference type="InterPro" id="IPR018385">
    <property type="entry name" value="C4_dicarb_anaerob_car-like"/>
</dbReference>
<dbReference type="AlphaFoldDB" id="A0A1X7JQ12"/>
<dbReference type="PANTHER" id="PTHR43652">
    <property type="entry name" value="BASIC AMINO ACID ANTIPORTER YFCC-RELATED"/>
    <property type="match status" value="1"/>
</dbReference>
<evidence type="ECO:0000256" key="4">
    <source>
        <dbReference type="ARBA" id="ARBA00022989"/>
    </source>
</evidence>
<protein>
    <submittedName>
        <fullName evidence="7">Uncharacterized membrane protein YfcC, ion transporter superfamily</fullName>
    </submittedName>
</protein>
<feature type="transmembrane region" description="Helical" evidence="6">
    <location>
        <begin position="248"/>
        <end position="264"/>
    </location>
</feature>
<feature type="transmembrane region" description="Helical" evidence="6">
    <location>
        <begin position="162"/>
        <end position="186"/>
    </location>
</feature>
<name>A0A1X7JQ12_9BACT</name>
<feature type="transmembrane region" description="Helical" evidence="6">
    <location>
        <begin position="70"/>
        <end position="88"/>
    </location>
</feature>
<evidence type="ECO:0000256" key="3">
    <source>
        <dbReference type="ARBA" id="ARBA00022692"/>
    </source>
</evidence>
<feature type="transmembrane region" description="Helical" evidence="6">
    <location>
        <begin position="430"/>
        <end position="453"/>
    </location>
</feature>
<evidence type="ECO:0000256" key="5">
    <source>
        <dbReference type="ARBA" id="ARBA00023136"/>
    </source>
</evidence>
<proteinExistence type="predicted"/>
<dbReference type="OrthoDB" id="255482at2"/>
<keyword evidence="4 6" id="KW-1133">Transmembrane helix</keyword>
<keyword evidence="2" id="KW-1003">Cell membrane</keyword>
<keyword evidence="5 6" id="KW-0472">Membrane</keyword>
<evidence type="ECO:0000313" key="7">
    <source>
        <dbReference type="EMBL" id="SMG30215.1"/>
    </source>
</evidence>
<dbReference type="GO" id="GO:0005886">
    <property type="term" value="C:plasma membrane"/>
    <property type="evidence" value="ECO:0007669"/>
    <property type="project" value="UniProtKB-SubCell"/>
</dbReference>
<evidence type="ECO:0000256" key="6">
    <source>
        <dbReference type="SAM" id="Phobius"/>
    </source>
</evidence>
<comment type="subcellular location">
    <subcellularLocation>
        <location evidence="1">Cell membrane</location>
        <topology evidence="1">Multi-pass membrane protein</topology>
    </subcellularLocation>
</comment>
<feature type="transmembrane region" description="Helical" evidence="6">
    <location>
        <begin position="114"/>
        <end position="130"/>
    </location>
</feature>
<feature type="transmembrane region" description="Helical" evidence="6">
    <location>
        <begin position="136"/>
        <end position="155"/>
    </location>
</feature>
<feature type="transmembrane region" description="Helical" evidence="6">
    <location>
        <begin position="198"/>
        <end position="216"/>
    </location>
</feature>
<dbReference type="STRING" id="1028.SAMN05661096_01954"/>